<accession>A0A2U2JDP6</accession>
<dbReference type="Pfam" id="PF09912">
    <property type="entry name" value="DUF2141"/>
    <property type="match status" value="1"/>
</dbReference>
<protein>
    <recommendedName>
        <fullName evidence="3">DUF2141 domain-containing protein</fullName>
    </recommendedName>
</protein>
<dbReference type="OrthoDB" id="9788332at2"/>
<evidence type="ECO:0008006" key="3">
    <source>
        <dbReference type="Google" id="ProtNLM"/>
    </source>
</evidence>
<gene>
    <name evidence="1" type="ORF">DIS07_01095</name>
</gene>
<dbReference type="AlphaFoldDB" id="A0A2U2JDP6"/>
<evidence type="ECO:0000313" key="2">
    <source>
        <dbReference type="Proteomes" id="UP000245670"/>
    </source>
</evidence>
<reference evidence="1 2" key="1">
    <citation type="submission" date="2018-05" db="EMBL/GenBank/DDBJ databases">
        <title>Polaribacter aquimarinus sp. nov., isolated from sediment in a sediment of sea.</title>
        <authorList>
            <person name="Lu D."/>
        </authorList>
    </citation>
    <scope>NUCLEOTIDE SEQUENCE [LARGE SCALE GENOMIC DNA]</scope>
    <source>
        <strain evidence="1 2">ZY113</strain>
    </source>
</reference>
<dbReference type="RefSeq" id="WP_109403373.1">
    <property type="nucleotide sequence ID" value="NZ_QFFG01000001.1"/>
</dbReference>
<comment type="caution">
    <text evidence="1">The sequence shown here is derived from an EMBL/GenBank/DDBJ whole genome shotgun (WGS) entry which is preliminary data.</text>
</comment>
<sequence>MKKLFLTIAFIFSGILFILAQEETFDLTIEISGMDTDKGKVFIALYNSKENFLKSSKDTKGTSAVVKNKKAVAYFKGLKKGEYAISLFHDENDNKKMDTKIFGIPKEPYGFSNDATGFMGPPKYKDAKFSLDSNKTITISVD</sequence>
<evidence type="ECO:0000313" key="1">
    <source>
        <dbReference type="EMBL" id="PWG06457.1"/>
    </source>
</evidence>
<name>A0A2U2JDP6_9FLAO</name>
<proteinExistence type="predicted"/>
<dbReference type="InterPro" id="IPR018673">
    <property type="entry name" value="DUF2141"/>
</dbReference>
<dbReference type="Proteomes" id="UP000245670">
    <property type="component" value="Unassembled WGS sequence"/>
</dbReference>
<keyword evidence="2" id="KW-1185">Reference proteome</keyword>
<dbReference type="EMBL" id="QFFG01000001">
    <property type="protein sequence ID" value="PWG06457.1"/>
    <property type="molecule type" value="Genomic_DNA"/>
</dbReference>
<organism evidence="1 2">
    <name type="scientific">Polaribacter aquimarinus</name>
    <dbReference type="NCBI Taxonomy" id="2100726"/>
    <lineage>
        <taxon>Bacteria</taxon>
        <taxon>Pseudomonadati</taxon>
        <taxon>Bacteroidota</taxon>
        <taxon>Flavobacteriia</taxon>
        <taxon>Flavobacteriales</taxon>
        <taxon>Flavobacteriaceae</taxon>
    </lineage>
</organism>